<dbReference type="Pfam" id="PF12706">
    <property type="entry name" value="Lactamase_B_2"/>
    <property type="match status" value="1"/>
</dbReference>
<dbReference type="SMART" id="SM00849">
    <property type="entry name" value="Lactamase_B"/>
    <property type="match status" value="1"/>
</dbReference>
<dbReference type="OrthoDB" id="9803916at2"/>
<gene>
    <name evidence="2" type="ORF">VI33_07170</name>
</gene>
<dbReference type="AlphaFoldDB" id="A0A0H4J311"/>
<dbReference type="InterPro" id="IPR036866">
    <property type="entry name" value="RibonucZ/Hydroxyglut_hydro"/>
</dbReference>
<evidence type="ECO:0000313" key="2">
    <source>
        <dbReference type="EMBL" id="AKO66415.1"/>
    </source>
</evidence>
<keyword evidence="3" id="KW-1185">Reference proteome</keyword>
<dbReference type="Proteomes" id="UP000066549">
    <property type="component" value="Chromosome"/>
</dbReference>
<reference evidence="2 3" key="1">
    <citation type="submission" date="2015-03" db="EMBL/GenBank/DDBJ databases">
        <title>Comparative analysis of the OM43 clade including a novel species from Red Sea uncovers genomic and metabolic diversity among marine methylotrophs.</title>
        <authorList>
            <person name="Jimenez-Infante F."/>
            <person name="Ngugi D.K."/>
            <person name="Vinu M."/>
            <person name="Alam I."/>
            <person name="Kamau A."/>
            <person name="Blom J."/>
            <person name="Bajic V.B."/>
            <person name="Stingl U."/>
        </authorList>
    </citation>
    <scope>NUCLEOTIDE SEQUENCE [LARGE SCALE GENOMIC DNA]</scope>
    <source>
        <strain evidence="2 3">MBRSH7</strain>
    </source>
</reference>
<protein>
    <submittedName>
        <fullName evidence="2">Beta-lactamase</fullName>
    </submittedName>
</protein>
<dbReference type="PANTHER" id="PTHR42663">
    <property type="entry name" value="HYDROLASE C777.06C-RELATED-RELATED"/>
    <property type="match status" value="1"/>
</dbReference>
<evidence type="ECO:0000259" key="1">
    <source>
        <dbReference type="SMART" id="SM00849"/>
    </source>
</evidence>
<proteinExistence type="predicted"/>
<evidence type="ECO:0000313" key="3">
    <source>
        <dbReference type="Proteomes" id="UP000066549"/>
    </source>
</evidence>
<dbReference type="SUPFAM" id="SSF56281">
    <property type="entry name" value="Metallo-hydrolase/oxidoreductase"/>
    <property type="match status" value="1"/>
</dbReference>
<dbReference type="PANTHER" id="PTHR42663:SF6">
    <property type="entry name" value="HYDROLASE C777.06C-RELATED"/>
    <property type="match status" value="1"/>
</dbReference>
<name>A0A0H4J311_9PROT</name>
<dbReference type="EMBL" id="CP011002">
    <property type="protein sequence ID" value="AKO66415.1"/>
    <property type="molecule type" value="Genomic_DNA"/>
</dbReference>
<dbReference type="Gene3D" id="3.60.15.10">
    <property type="entry name" value="Ribonuclease Z/Hydroxyacylglutathione hydrolase-like"/>
    <property type="match status" value="1"/>
</dbReference>
<sequence length="255" mass="28913">MRVTVLGAGSSAGTPVIGCECAVCHSDNPKNKRSRCSSLITMDDGTNILIDTSPDFKMQAMRESIDKIDAVLYTHHHADHCHGMDDLRAYCQKYKKAIPIFANQNTMSELKLKFQYAIREETKFWETPVLHAQVVNQSFNVGSHEVIPLPVIHGRMEILGYRIGCFAYITDVSEIPDSTLELLQGIDTLMLDCLRFEPHFSHYGFKQSLVMAEKINPKRTFLIHMTHDIEYDAVSESLPEHVFLAYDGLKLHINN</sequence>
<dbReference type="InterPro" id="IPR001279">
    <property type="entry name" value="Metallo-B-lactamas"/>
</dbReference>
<accession>A0A0H4J311</accession>
<dbReference type="CDD" id="cd16279">
    <property type="entry name" value="metallo-hydrolase-like_MBL-fold"/>
    <property type="match status" value="1"/>
</dbReference>
<organism evidence="2 3">
    <name type="scientific">Methylophilales bacterium MBRS-H7</name>
    <dbReference type="NCBI Taxonomy" id="1623450"/>
    <lineage>
        <taxon>Bacteria</taxon>
        <taxon>Pseudomonadati</taxon>
        <taxon>Pseudomonadota</taxon>
        <taxon>Betaproteobacteria</taxon>
        <taxon>Nitrosomonadales</taxon>
        <taxon>OM43 clade</taxon>
    </lineage>
</organism>
<dbReference type="PATRIC" id="fig|1623450.3.peg.1432"/>
<feature type="domain" description="Metallo-beta-lactamase" evidence="1">
    <location>
        <begin position="35"/>
        <end position="224"/>
    </location>
</feature>